<keyword evidence="2" id="KW-1185">Reference proteome</keyword>
<evidence type="ECO:0000313" key="2">
    <source>
        <dbReference type="Proteomes" id="UP000436284"/>
    </source>
</evidence>
<gene>
    <name evidence="1" type="ORF">GQ671_10630</name>
</gene>
<name>A0A6N8U0F6_9STAP</name>
<protein>
    <submittedName>
        <fullName evidence="1">Uncharacterized protein</fullName>
    </submittedName>
</protein>
<dbReference type="AlphaFoldDB" id="A0A6N8U0F6"/>
<dbReference type="EMBL" id="WUUK01000004">
    <property type="protein sequence ID" value="MXQ51718.1"/>
    <property type="molecule type" value="Genomic_DNA"/>
</dbReference>
<dbReference type="Proteomes" id="UP000436284">
    <property type="component" value="Unassembled WGS sequence"/>
</dbReference>
<evidence type="ECO:0000313" key="1">
    <source>
        <dbReference type="EMBL" id="MXQ51718.1"/>
    </source>
</evidence>
<dbReference type="RefSeq" id="WP_160656810.1">
    <property type="nucleotide sequence ID" value="NZ_JBHRWU010000001.1"/>
</dbReference>
<comment type="caution">
    <text evidence="1">The sequence shown here is derived from an EMBL/GenBank/DDBJ whole genome shotgun (WGS) entry which is preliminary data.</text>
</comment>
<organism evidence="1 2">
    <name type="scientific">Salinicoccus hispanicus</name>
    <dbReference type="NCBI Taxonomy" id="157225"/>
    <lineage>
        <taxon>Bacteria</taxon>
        <taxon>Bacillati</taxon>
        <taxon>Bacillota</taxon>
        <taxon>Bacilli</taxon>
        <taxon>Bacillales</taxon>
        <taxon>Staphylococcaceae</taxon>
        <taxon>Salinicoccus</taxon>
    </lineage>
</organism>
<reference evidence="1 2" key="1">
    <citation type="submission" date="2019-12" db="EMBL/GenBank/DDBJ databases">
        <title>Salinicoccus cyprini sp. nov., isolated from gastro-intestinal tract of mirror carp, Cyprinus carpio var. specularis, collected from Gobind Sagar Reservoir, Himachal Pradesh, India.</title>
        <authorList>
            <person name="Talwar C."/>
            <person name="Singh A.K."/>
            <person name="Lal R."/>
            <person name="Negi R.K."/>
        </authorList>
    </citation>
    <scope>NUCLEOTIDE SEQUENCE [LARGE SCALE GENOMIC DNA]</scope>
    <source>
        <strain evidence="1 2">J-82</strain>
    </source>
</reference>
<dbReference type="OrthoDB" id="9911659at2"/>
<sequence length="83" mass="9868">MDILIIVLMVIALLLFIGSRYQLMQTRERLDAHDHMKEMRDSILKYTKKGKTRAETIDAIMRDYGLEQREADYMYDRVKGDPE</sequence>
<proteinExistence type="predicted"/>
<accession>A0A6N8U0F6</accession>